<dbReference type="EMBL" id="JACBZT010000001">
    <property type="protein sequence ID" value="NYJ08208.1"/>
    <property type="molecule type" value="Genomic_DNA"/>
</dbReference>
<reference evidence="2 3" key="1">
    <citation type="submission" date="2020-07" db="EMBL/GenBank/DDBJ databases">
        <title>Sequencing the genomes of 1000 actinobacteria strains.</title>
        <authorList>
            <person name="Klenk H.-P."/>
        </authorList>
    </citation>
    <scope>NUCLEOTIDE SEQUENCE [LARGE SCALE GENOMIC DNA]</scope>
    <source>
        <strain evidence="2 3">DSM 104001</strain>
    </source>
</reference>
<keyword evidence="3" id="KW-1185">Reference proteome</keyword>
<comment type="caution">
    <text evidence="2">The sequence shown here is derived from an EMBL/GenBank/DDBJ whole genome shotgun (WGS) entry which is preliminary data.</text>
</comment>
<keyword evidence="1" id="KW-0472">Membrane</keyword>
<feature type="transmembrane region" description="Helical" evidence="1">
    <location>
        <begin position="15"/>
        <end position="37"/>
    </location>
</feature>
<evidence type="ECO:0000313" key="3">
    <source>
        <dbReference type="Proteomes" id="UP000541969"/>
    </source>
</evidence>
<name>A0A853CPS8_9ACTN</name>
<proteinExistence type="predicted"/>
<protein>
    <submittedName>
        <fullName evidence="2">Uncharacterized protein</fullName>
    </submittedName>
</protein>
<sequence length="38" mass="4375">MTPPSERSRSRTTWWLYYLVVAVLGIYGGVVLFDWVVG</sequence>
<keyword evidence="1" id="KW-1133">Transmembrane helix</keyword>
<evidence type="ECO:0000256" key="1">
    <source>
        <dbReference type="SAM" id="Phobius"/>
    </source>
</evidence>
<keyword evidence="1" id="KW-0812">Transmembrane</keyword>
<accession>A0A853CPS8</accession>
<organism evidence="2 3">
    <name type="scientific">Petropleomorpha daqingensis</name>
    <dbReference type="NCBI Taxonomy" id="2026353"/>
    <lineage>
        <taxon>Bacteria</taxon>
        <taxon>Bacillati</taxon>
        <taxon>Actinomycetota</taxon>
        <taxon>Actinomycetes</taxon>
        <taxon>Geodermatophilales</taxon>
        <taxon>Geodermatophilaceae</taxon>
        <taxon>Petropleomorpha</taxon>
    </lineage>
</organism>
<evidence type="ECO:0000313" key="2">
    <source>
        <dbReference type="EMBL" id="NYJ08208.1"/>
    </source>
</evidence>
<gene>
    <name evidence="2" type="ORF">GGQ55_004486</name>
</gene>
<dbReference type="Proteomes" id="UP000541969">
    <property type="component" value="Unassembled WGS sequence"/>
</dbReference>
<dbReference type="AlphaFoldDB" id="A0A853CPS8"/>